<evidence type="ECO:0000313" key="1">
    <source>
        <dbReference type="EMBL" id="KAL0120679.1"/>
    </source>
</evidence>
<dbReference type="EMBL" id="JADYXP020000007">
    <property type="protein sequence ID" value="KAL0120679.1"/>
    <property type="molecule type" value="Genomic_DNA"/>
</dbReference>
<dbReference type="Proteomes" id="UP001430953">
    <property type="component" value="Unassembled WGS sequence"/>
</dbReference>
<sequence>MSLRKRPRPEIVPKKRTSNPRIQFLSSYILRPDYTATFKTCAQITVPITRGFCLDYPGHHDSYNCRCSSFHPEELIDCRREKNRKKERERGNNRRYRW</sequence>
<comment type="caution">
    <text evidence="1">The sequence shown here is derived from an EMBL/GenBank/DDBJ whole genome shotgun (WGS) entry which is preliminary data.</text>
</comment>
<protein>
    <submittedName>
        <fullName evidence="1">Uncharacterized protein</fullName>
    </submittedName>
</protein>
<evidence type="ECO:0000313" key="2">
    <source>
        <dbReference type="Proteomes" id="UP001430953"/>
    </source>
</evidence>
<gene>
    <name evidence="1" type="ORF">PUN28_008390</name>
</gene>
<proteinExistence type="predicted"/>
<name>A0AAW2G034_9HYME</name>
<keyword evidence="2" id="KW-1185">Reference proteome</keyword>
<accession>A0AAW2G034</accession>
<reference evidence="1 2" key="1">
    <citation type="submission" date="2023-03" db="EMBL/GenBank/DDBJ databases">
        <title>High recombination rates correlate with genetic variation in Cardiocondyla obscurior ants.</title>
        <authorList>
            <person name="Errbii M."/>
        </authorList>
    </citation>
    <scope>NUCLEOTIDE SEQUENCE [LARGE SCALE GENOMIC DNA]</scope>
    <source>
        <strain evidence="1">Alpha-2009</strain>
        <tissue evidence="1">Whole body</tissue>
    </source>
</reference>
<dbReference type="AlphaFoldDB" id="A0AAW2G034"/>
<organism evidence="1 2">
    <name type="scientific">Cardiocondyla obscurior</name>
    <dbReference type="NCBI Taxonomy" id="286306"/>
    <lineage>
        <taxon>Eukaryota</taxon>
        <taxon>Metazoa</taxon>
        <taxon>Ecdysozoa</taxon>
        <taxon>Arthropoda</taxon>
        <taxon>Hexapoda</taxon>
        <taxon>Insecta</taxon>
        <taxon>Pterygota</taxon>
        <taxon>Neoptera</taxon>
        <taxon>Endopterygota</taxon>
        <taxon>Hymenoptera</taxon>
        <taxon>Apocrita</taxon>
        <taxon>Aculeata</taxon>
        <taxon>Formicoidea</taxon>
        <taxon>Formicidae</taxon>
        <taxon>Myrmicinae</taxon>
        <taxon>Cardiocondyla</taxon>
    </lineage>
</organism>